<evidence type="ECO:0008006" key="3">
    <source>
        <dbReference type="Google" id="ProtNLM"/>
    </source>
</evidence>
<evidence type="ECO:0000256" key="1">
    <source>
        <dbReference type="SAM" id="Phobius"/>
    </source>
</evidence>
<dbReference type="EMBL" id="MN739105">
    <property type="protein sequence ID" value="QHS89109.1"/>
    <property type="molecule type" value="Genomic_DNA"/>
</dbReference>
<sequence length="123" mass="14293">MHVFLKIFFISLIFVVIDSLYLFSSKTYFQKQILSVQKGPIQLRIVPTVLCYIALIFGLWYFILREKKSWIQAFLLGIVIYSVYETTNYATLKAWTAKTVIMDTVWGGILFALVTKIVQLLNI</sequence>
<accession>A0A6C0BC17</accession>
<protein>
    <recommendedName>
        <fullName evidence="3">DUF2177 family protein</fullName>
    </recommendedName>
</protein>
<dbReference type="InterPro" id="IPR018687">
    <property type="entry name" value="DUF2177_membr"/>
</dbReference>
<feature type="transmembrane region" description="Helical" evidence="1">
    <location>
        <begin position="99"/>
        <end position="121"/>
    </location>
</feature>
<feature type="transmembrane region" description="Helical" evidence="1">
    <location>
        <begin position="45"/>
        <end position="63"/>
    </location>
</feature>
<organism evidence="2">
    <name type="scientific">viral metagenome</name>
    <dbReference type="NCBI Taxonomy" id="1070528"/>
    <lineage>
        <taxon>unclassified sequences</taxon>
        <taxon>metagenomes</taxon>
        <taxon>organismal metagenomes</taxon>
    </lineage>
</organism>
<keyword evidence="1" id="KW-0812">Transmembrane</keyword>
<keyword evidence="1" id="KW-0472">Membrane</keyword>
<feature type="transmembrane region" description="Helical" evidence="1">
    <location>
        <begin position="6"/>
        <end position="24"/>
    </location>
</feature>
<proteinExistence type="predicted"/>
<reference evidence="2" key="1">
    <citation type="journal article" date="2020" name="Nature">
        <title>Giant virus diversity and host interactions through global metagenomics.</title>
        <authorList>
            <person name="Schulz F."/>
            <person name="Roux S."/>
            <person name="Paez-Espino D."/>
            <person name="Jungbluth S."/>
            <person name="Walsh D.A."/>
            <person name="Denef V.J."/>
            <person name="McMahon K.D."/>
            <person name="Konstantinidis K.T."/>
            <person name="Eloe-Fadrosh E.A."/>
            <person name="Kyrpides N.C."/>
            <person name="Woyke T."/>
        </authorList>
    </citation>
    <scope>NUCLEOTIDE SEQUENCE</scope>
    <source>
        <strain evidence="2">GVMAG-M-3300010158-59</strain>
    </source>
</reference>
<feature type="transmembrane region" description="Helical" evidence="1">
    <location>
        <begin position="69"/>
        <end position="87"/>
    </location>
</feature>
<dbReference type="AlphaFoldDB" id="A0A6C0BC17"/>
<keyword evidence="1" id="KW-1133">Transmembrane helix</keyword>
<name>A0A6C0BC17_9ZZZZ</name>
<evidence type="ECO:0000313" key="2">
    <source>
        <dbReference type="EMBL" id="QHS89109.1"/>
    </source>
</evidence>
<dbReference type="Pfam" id="PF09945">
    <property type="entry name" value="DUF2177"/>
    <property type="match status" value="1"/>
</dbReference>